<proteinExistence type="predicted"/>
<protein>
    <submittedName>
        <fullName evidence="3">Seminal fluid protein HACP016</fullName>
    </submittedName>
</protein>
<evidence type="ECO:0000313" key="2">
    <source>
        <dbReference type="Proteomes" id="UP000038045"/>
    </source>
</evidence>
<accession>A0A0N4ZC74</accession>
<keyword evidence="1" id="KW-0732">Signal</keyword>
<dbReference type="WBParaSite" id="PTRK_0000512900.1">
    <property type="protein sequence ID" value="PTRK_0000512900.1"/>
    <property type="gene ID" value="PTRK_0000512900"/>
</dbReference>
<dbReference type="Proteomes" id="UP000038045">
    <property type="component" value="Unplaced"/>
</dbReference>
<feature type="signal peptide" evidence="1">
    <location>
        <begin position="1"/>
        <end position="20"/>
    </location>
</feature>
<evidence type="ECO:0000256" key="1">
    <source>
        <dbReference type="SAM" id="SignalP"/>
    </source>
</evidence>
<name>A0A0N4ZC74_PARTI</name>
<organism evidence="2 3">
    <name type="scientific">Parastrongyloides trichosuri</name>
    <name type="common">Possum-specific nematode worm</name>
    <dbReference type="NCBI Taxonomy" id="131310"/>
    <lineage>
        <taxon>Eukaryota</taxon>
        <taxon>Metazoa</taxon>
        <taxon>Ecdysozoa</taxon>
        <taxon>Nematoda</taxon>
        <taxon>Chromadorea</taxon>
        <taxon>Rhabditida</taxon>
        <taxon>Tylenchina</taxon>
        <taxon>Panagrolaimomorpha</taxon>
        <taxon>Strongyloidoidea</taxon>
        <taxon>Strongyloididae</taxon>
        <taxon>Parastrongyloides</taxon>
    </lineage>
</organism>
<sequence>MKIKYLFVLCIAIVIDKISCQGVLFPHGYFDMKKLGTIDAFYLNMLALSNLEYGGTTIEELEELSKTRFPEETKDDHVYTHKFLEQESSNIDNDNEKVKNPFLRSRKLKIKRAALDEEKDTEEKSSLEKENTIEVDDPFSDIVTRAPKRPWYKYKVRNLNRDGIMTRNKYNQLKSYYKRITTTTLKPLIDRRLYQKMEEYHRPFIIALPIPPSIEKET</sequence>
<keyword evidence="2" id="KW-1185">Reference proteome</keyword>
<feature type="chain" id="PRO_5005891467" evidence="1">
    <location>
        <begin position="21"/>
        <end position="218"/>
    </location>
</feature>
<reference evidence="3" key="1">
    <citation type="submission" date="2017-02" db="UniProtKB">
        <authorList>
            <consortium name="WormBaseParasite"/>
        </authorList>
    </citation>
    <scope>IDENTIFICATION</scope>
</reference>
<dbReference type="AlphaFoldDB" id="A0A0N4ZC74"/>
<evidence type="ECO:0000313" key="3">
    <source>
        <dbReference type="WBParaSite" id="PTRK_0000512900.1"/>
    </source>
</evidence>